<evidence type="ECO:0000313" key="3">
    <source>
        <dbReference type="Proteomes" id="UP000299102"/>
    </source>
</evidence>
<gene>
    <name evidence="2" type="ORF">EVAR_7837_1</name>
</gene>
<name>A0A4C1TVD3_EUMVA</name>
<evidence type="ECO:0000256" key="1">
    <source>
        <dbReference type="SAM" id="MobiDB-lite"/>
    </source>
</evidence>
<protein>
    <submittedName>
        <fullName evidence="2">Uncharacterized protein</fullName>
    </submittedName>
</protein>
<accession>A0A4C1TVD3</accession>
<reference evidence="2 3" key="1">
    <citation type="journal article" date="2019" name="Commun. Biol.">
        <title>The bagworm genome reveals a unique fibroin gene that provides high tensile strength.</title>
        <authorList>
            <person name="Kono N."/>
            <person name="Nakamura H."/>
            <person name="Ohtoshi R."/>
            <person name="Tomita M."/>
            <person name="Numata K."/>
            <person name="Arakawa K."/>
        </authorList>
    </citation>
    <scope>NUCLEOTIDE SEQUENCE [LARGE SCALE GENOMIC DNA]</scope>
</reference>
<dbReference type="EMBL" id="BGZK01000091">
    <property type="protein sequence ID" value="GBP17844.1"/>
    <property type="molecule type" value="Genomic_DNA"/>
</dbReference>
<proteinExistence type="predicted"/>
<dbReference type="Proteomes" id="UP000299102">
    <property type="component" value="Unassembled WGS sequence"/>
</dbReference>
<evidence type="ECO:0000313" key="2">
    <source>
        <dbReference type="EMBL" id="GBP17844.1"/>
    </source>
</evidence>
<feature type="region of interest" description="Disordered" evidence="1">
    <location>
        <begin position="41"/>
        <end position="61"/>
    </location>
</feature>
<organism evidence="2 3">
    <name type="scientific">Eumeta variegata</name>
    <name type="common">Bagworm moth</name>
    <name type="synonym">Eumeta japonica</name>
    <dbReference type="NCBI Taxonomy" id="151549"/>
    <lineage>
        <taxon>Eukaryota</taxon>
        <taxon>Metazoa</taxon>
        <taxon>Ecdysozoa</taxon>
        <taxon>Arthropoda</taxon>
        <taxon>Hexapoda</taxon>
        <taxon>Insecta</taxon>
        <taxon>Pterygota</taxon>
        <taxon>Neoptera</taxon>
        <taxon>Endopterygota</taxon>
        <taxon>Lepidoptera</taxon>
        <taxon>Glossata</taxon>
        <taxon>Ditrysia</taxon>
        <taxon>Tineoidea</taxon>
        <taxon>Psychidae</taxon>
        <taxon>Oiketicinae</taxon>
        <taxon>Eumeta</taxon>
    </lineage>
</organism>
<comment type="caution">
    <text evidence="2">The sequence shown here is derived from an EMBL/GenBank/DDBJ whole genome shotgun (WGS) entry which is preliminary data.</text>
</comment>
<sequence length="142" mass="15187">MLPTAARRRSRWKGAPSDRVTLIICYRAAAAAAARCESGHTNKYSSADTNIVQPRPSRRHAGRNIAAAPRRPLTAVPISKIETTRAPQLAAGAAGGGRGGEVLDSRVSIHRRLCGTRELTPAAGVIISRIRAGRRTSETTKR</sequence>
<keyword evidence="3" id="KW-1185">Reference proteome</keyword>
<feature type="compositionally biased region" description="Polar residues" evidence="1">
    <location>
        <begin position="41"/>
        <end position="52"/>
    </location>
</feature>
<dbReference type="AlphaFoldDB" id="A0A4C1TVD3"/>